<dbReference type="PANTHER" id="PTHR24421:SF10">
    <property type="entry name" value="NITRATE_NITRITE SENSOR PROTEIN NARQ"/>
    <property type="match status" value="1"/>
</dbReference>
<dbReference type="InterPro" id="IPR003594">
    <property type="entry name" value="HATPase_dom"/>
</dbReference>
<dbReference type="SUPFAM" id="SSF55874">
    <property type="entry name" value="ATPase domain of HSP90 chaperone/DNA topoisomerase II/histidine kinase"/>
    <property type="match status" value="1"/>
</dbReference>
<evidence type="ECO:0000256" key="3">
    <source>
        <dbReference type="ARBA" id="ARBA00022553"/>
    </source>
</evidence>
<dbReference type="Pfam" id="PF02518">
    <property type="entry name" value="HATPase_c"/>
    <property type="match status" value="1"/>
</dbReference>
<keyword evidence="3" id="KW-0597">Phosphoprotein</keyword>
<dbReference type="InterPro" id="IPR011712">
    <property type="entry name" value="Sig_transdc_His_kin_sub3_dim/P"/>
</dbReference>
<evidence type="ECO:0000256" key="2">
    <source>
        <dbReference type="ARBA" id="ARBA00012438"/>
    </source>
</evidence>
<dbReference type="InterPro" id="IPR035965">
    <property type="entry name" value="PAS-like_dom_sf"/>
</dbReference>
<dbReference type="Pfam" id="PF13188">
    <property type="entry name" value="PAS_8"/>
    <property type="match status" value="1"/>
</dbReference>
<comment type="catalytic activity">
    <reaction evidence="1">
        <text>ATP + protein L-histidine = ADP + protein N-phospho-L-histidine.</text>
        <dbReference type="EC" id="2.7.13.3"/>
    </reaction>
</comment>
<accession>A0A074LPQ1</accession>
<keyword evidence="4" id="KW-0808">Transferase</keyword>
<dbReference type="GO" id="GO:0005524">
    <property type="term" value="F:ATP binding"/>
    <property type="evidence" value="ECO:0007669"/>
    <property type="project" value="UniProtKB-KW"/>
</dbReference>
<evidence type="ECO:0000256" key="5">
    <source>
        <dbReference type="ARBA" id="ARBA00022741"/>
    </source>
</evidence>
<keyword evidence="5" id="KW-0547">Nucleotide-binding</keyword>
<feature type="domain" description="PAS" evidence="10">
    <location>
        <begin position="7"/>
        <end position="44"/>
    </location>
</feature>
<dbReference type="STRING" id="1157490.EL26_15465"/>
<reference evidence="11 12" key="1">
    <citation type="journal article" date="2013" name="Int. J. Syst. Evol. Microbiol.">
        <title>Tumebacillus flagellatus sp. nov., an alpha-amylase/pullulanase-producing bacterium isolated from cassava wastewater.</title>
        <authorList>
            <person name="Wang Q."/>
            <person name="Xie N."/>
            <person name="Qin Y."/>
            <person name="Shen N."/>
            <person name="Zhu J."/>
            <person name="Mi H."/>
            <person name="Huang R."/>
        </authorList>
    </citation>
    <scope>NUCLEOTIDE SEQUENCE [LARGE SCALE GENOMIC DNA]</scope>
    <source>
        <strain evidence="11 12">GST4</strain>
    </source>
</reference>
<dbReference type="PROSITE" id="PS50112">
    <property type="entry name" value="PAS"/>
    <property type="match status" value="1"/>
</dbReference>
<dbReference type="EMBL" id="JMIR01000022">
    <property type="protein sequence ID" value="KEO82475.1"/>
    <property type="molecule type" value="Genomic_DNA"/>
</dbReference>
<evidence type="ECO:0000313" key="12">
    <source>
        <dbReference type="Proteomes" id="UP000027931"/>
    </source>
</evidence>
<feature type="domain" description="Histidine kinase" evidence="9">
    <location>
        <begin position="256"/>
        <end position="345"/>
    </location>
</feature>
<dbReference type="SMART" id="SM00387">
    <property type="entry name" value="HATPase_c"/>
    <property type="match status" value="1"/>
</dbReference>
<dbReference type="SUPFAM" id="SSF55785">
    <property type="entry name" value="PYP-like sensor domain (PAS domain)"/>
    <property type="match status" value="1"/>
</dbReference>
<dbReference type="RefSeq" id="WP_038090391.1">
    <property type="nucleotide sequence ID" value="NZ_JMIR01000022.1"/>
</dbReference>
<dbReference type="Gene3D" id="3.30.565.10">
    <property type="entry name" value="Histidine kinase-like ATPase, C-terminal domain"/>
    <property type="match status" value="1"/>
</dbReference>
<proteinExistence type="predicted"/>
<name>A0A074LPQ1_9BACL</name>
<dbReference type="OrthoDB" id="9781904at2"/>
<evidence type="ECO:0000256" key="8">
    <source>
        <dbReference type="ARBA" id="ARBA00023012"/>
    </source>
</evidence>
<dbReference type="GO" id="GO:0016020">
    <property type="term" value="C:membrane"/>
    <property type="evidence" value="ECO:0007669"/>
    <property type="project" value="InterPro"/>
</dbReference>
<dbReference type="Gene3D" id="1.20.5.1930">
    <property type="match status" value="1"/>
</dbReference>
<sequence length="354" mass="40426">MGHPDFHNKYMEKVFENLQDGILIMNQDREILVMNPSASRMTGWKIGQRVPYCKFCQTRVCEEGEEPCYLVAKREVPYFLSSMPTYEGTYIDVEMSTAIIYESEKEGQQEILLVLKDMTLKKKEEEARFTKLSLQKTLQAQESEHKRLAQELHDGIGQSLYSVSLGVQAIQKHLEQLDQEGTFKSYCAELSQVIDQAIQDIKIYTTQLRPTGLDQLGLVAAVTTMLQTLQSANTDIAFEFKHDYNLPLSQMICLNVYRVIQEAVHNALKYAEAKCVCVTIGQKTDDRLLTLQIQDDGRGFDLGKAREGLGLKHMEERVHQVQGQMRIQTQKGYGTEIFVEIPVPEEEGESRDQV</sequence>
<dbReference type="CDD" id="cd16917">
    <property type="entry name" value="HATPase_UhpB-NarQ-NarX-like"/>
    <property type="match status" value="1"/>
</dbReference>
<dbReference type="InterPro" id="IPR000014">
    <property type="entry name" value="PAS"/>
</dbReference>
<dbReference type="InterPro" id="IPR050482">
    <property type="entry name" value="Sensor_HK_TwoCompSys"/>
</dbReference>
<dbReference type="AlphaFoldDB" id="A0A074LPQ1"/>
<dbReference type="InterPro" id="IPR036890">
    <property type="entry name" value="HATPase_C_sf"/>
</dbReference>
<dbReference type="EC" id="2.7.13.3" evidence="2"/>
<dbReference type="GO" id="GO:0000155">
    <property type="term" value="F:phosphorelay sensor kinase activity"/>
    <property type="evidence" value="ECO:0007669"/>
    <property type="project" value="InterPro"/>
</dbReference>
<keyword evidence="8" id="KW-0902">Two-component regulatory system</keyword>
<keyword evidence="7" id="KW-0067">ATP-binding</keyword>
<keyword evidence="6" id="KW-0418">Kinase</keyword>
<dbReference type="eggNOG" id="COG4585">
    <property type="taxonomic scope" value="Bacteria"/>
</dbReference>
<dbReference type="PROSITE" id="PS50109">
    <property type="entry name" value="HIS_KIN"/>
    <property type="match status" value="1"/>
</dbReference>
<dbReference type="PANTHER" id="PTHR24421">
    <property type="entry name" value="NITRATE/NITRITE SENSOR PROTEIN NARX-RELATED"/>
    <property type="match status" value="1"/>
</dbReference>
<dbReference type="NCBIfam" id="TIGR00229">
    <property type="entry name" value="sensory_box"/>
    <property type="match status" value="1"/>
</dbReference>
<dbReference type="Proteomes" id="UP000027931">
    <property type="component" value="Unassembled WGS sequence"/>
</dbReference>
<comment type="caution">
    <text evidence="11">The sequence shown here is derived from an EMBL/GenBank/DDBJ whole genome shotgun (WGS) entry which is preliminary data.</text>
</comment>
<keyword evidence="12" id="KW-1185">Reference proteome</keyword>
<dbReference type="Pfam" id="PF07730">
    <property type="entry name" value="HisKA_3"/>
    <property type="match status" value="1"/>
</dbReference>
<dbReference type="Gene3D" id="3.30.450.20">
    <property type="entry name" value="PAS domain"/>
    <property type="match status" value="1"/>
</dbReference>
<evidence type="ECO:0000259" key="10">
    <source>
        <dbReference type="PROSITE" id="PS50112"/>
    </source>
</evidence>
<evidence type="ECO:0000256" key="1">
    <source>
        <dbReference type="ARBA" id="ARBA00000085"/>
    </source>
</evidence>
<evidence type="ECO:0000256" key="4">
    <source>
        <dbReference type="ARBA" id="ARBA00022679"/>
    </source>
</evidence>
<gene>
    <name evidence="11" type="ORF">EL26_15465</name>
</gene>
<evidence type="ECO:0000259" key="9">
    <source>
        <dbReference type="PROSITE" id="PS50109"/>
    </source>
</evidence>
<dbReference type="GO" id="GO:0046983">
    <property type="term" value="F:protein dimerization activity"/>
    <property type="evidence" value="ECO:0007669"/>
    <property type="project" value="InterPro"/>
</dbReference>
<evidence type="ECO:0000256" key="6">
    <source>
        <dbReference type="ARBA" id="ARBA00022777"/>
    </source>
</evidence>
<organism evidence="11 12">
    <name type="scientific">Tumebacillus flagellatus</name>
    <dbReference type="NCBI Taxonomy" id="1157490"/>
    <lineage>
        <taxon>Bacteria</taxon>
        <taxon>Bacillati</taxon>
        <taxon>Bacillota</taxon>
        <taxon>Bacilli</taxon>
        <taxon>Bacillales</taxon>
        <taxon>Alicyclobacillaceae</taxon>
        <taxon>Tumebacillus</taxon>
    </lineage>
</organism>
<protein>
    <recommendedName>
        <fullName evidence="2">histidine kinase</fullName>
        <ecNumber evidence="2">2.7.13.3</ecNumber>
    </recommendedName>
</protein>
<evidence type="ECO:0000256" key="7">
    <source>
        <dbReference type="ARBA" id="ARBA00022840"/>
    </source>
</evidence>
<evidence type="ECO:0000313" key="11">
    <source>
        <dbReference type="EMBL" id="KEO82475.1"/>
    </source>
</evidence>
<dbReference type="InterPro" id="IPR005467">
    <property type="entry name" value="His_kinase_dom"/>
</dbReference>